<dbReference type="GO" id="GO:0016491">
    <property type="term" value="F:oxidoreductase activity"/>
    <property type="evidence" value="ECO:0007669"/>
    <property type="project" value="UniProtKB-KW"/>
</dbReference>
<comment type="caution">
    <text evidence="7">The sequence shown here is derived from an EMBL/GenBank/DDBJ whole genome shotgun (WGS) entry which is preliminary data.</text>
</comment>
<dbReference type="Proteomes" id="UP001336020">
    <property type="component" value="Unassembled WGS sequence"/>
</dbReference>
<dbReference type="InterPro" id="IPR011251">
    <property type="entry name" value="Luciferase-like_dom"/>
</dbReference>
<dbReference type="Gene3D" id="3.20.20.30">
    <property type="entry name" value="Luciferase-like domain"/>
    <property type="match status" value="1"/>
</dbReference>
<sequence>MMAVRTLHLGAFLYGTGHHSSAWRHPDSAAERIGDITYFEELARTAERGCLDAVFFADGHSVNPAYTAGTTWFLEPITALSAMARATEKIGLVTTVSASFYTPFHAARMLASLDHISGGRAGANIVTSMFDAEARNHGSGSLPAHAERYGRAEEFIDAVVALWDSWDEHAVIADRSAGRFLDAGAVHRIEHRGRHFRVDGPLTVPRCPQGRPVLFQAGASDTGRDLAARHAEAVYSVAWDLPAALEFATDLRARTTAAGRDATSIAILPGLVTYVGRTDDEAQAKKSELDAYLDIEGALAQLGAFTGQDYTGHDLDAPVSDLPPISEFTGPQGRYATVQRIIETQRPTLRELLGFLAAGGGHATMIGTPESVADRIEEWFVAGACDGFNLMCPAYPDSLDDFVDLVVPELQRRGLFRTEYPGTTLRDSLGLEVPALPQRHSVIVG</sequence>
<keyword evidence="7" id="KW-0378">Hydrolase</keyword>
<evidence type="ECO:0000256" key="4">
    <source>
        <dbReference type="ARBA" id="ARBA00023033"/>
    </source>
</evidence>
<gene>
    <name evidence="7" type="ORF">Q7514_19680</name>
</gene>
<evidence type="ECO:0000256" key="5">
    <source>
        <dbReference type="ARBA" id="ARBA00033748"/>
    </source>
</evidence>
<dbReference type="GO" id="GO:0016787">
    <property type="term" value="F:hydrolase activity"/>
    <property type="evidence" value="ECO:0007669"/>
    <property type="project" value="UniProtKB-KW"/>
</dbReference>
<accession>A0ABU7LEN7</accession>
<dbReference type="CDD" id="cd01095">
    <property type="entry name" value="Nitrilotriacetate_monoxgenase"/>
    <property type="match status" value="1"/>
</dbReference>
<proteinExistence type="inferred from homology"/>
<evidence type="ECO:0000259" key="6">
    <source>
        <dbReference type="Pfam" id="PF00296"/>
    </source>
</evidence>
<dbReference type="InterPro" id="IPR051260">
    <property type="entry name" value="Diverse_substr_monoxygenases"/>
</dbReference>
<evidence type="ECO:0000256" key="3">
    <source>
        <dbReference type="ARBA" id="ARBA00023002"/>
    </source>
</evidence>
<dbReference type="InterPro" id="IPR016215">
    <property type="entry name" value="NTA_MOA"/>
</dbReference>
<reference evidence="7 8" key="1">
    <citation type="submission" date="2023-07" db="EMBL/GenBank/DDBJ databases">
        <authorList>
            <person name="Girao M."/>
            <person name="Carvalho M.F."/>
        </authorList>
    </citation>
    <scope>NUCLEOTIDE SEQUENCE [LARGE SCALE GENOMIC DNA]</scope>
    <source>
        <strain evidence="7 8">YIM65754</strain>
    </source>
</reference>
<dbReference type="SUPFAM" id="SSF51679">
    <property type="entry name" value="Bacterial luciferase-like"/>
    <property type="match status" value="1"/>
</dbReference>
<keyword evidence="4" id="KW-0503">Monooxygenase</keyword>
<organism evidence="7 8">
    <name type="scientific">Rhodococcus artemisiae</name>
    <dbReference type="NCBI Taxonomy" id="714159"/>
    <lineage>
        <taxon>Bacteria</taxon>
        <taxon>Bacillati</taxon>
        <taxon>Actinomycetota</taxon>
        <taxon>Actinomycetes</taxon>
        <taxon>Mycobacteriales</taxon>
        <taxon>Nocardiaceae</taxon>
        <taxon>Rhodococcus</taxon>
    </lineage>
</organism>
<evidence type="ECO:0000313" key="7">
    <source>
        <dbReference type="EMBL" id="MEE2059744.1"/>
    </source>
</evidence>
<keyword evidence="1" id="KW-0285">Flavoprotein</keyword>
<protein>
    <submittedName>
        <fullName evidence="7">LLM class flavin-dependent oxidoreductase</fullName>
        <ecNumber evidence="7">1.-.-.-</ecNumber>
    </submittedName>
</protein>
<keyword evidence="8" id="KW-1185">Reference proteome</keyword>
<dbReference type="EC" id="1.-.-.-" evidence="7"/>
<dbReference type="PANTHER" id="PTHR30011:SF16">
    <property type="entry name" value="C2H2 FINGER DOMAIN TRANSCRIPTION FACTOR (EUROFUNG)-RELATED"/>
    <property type="match status" value="1"/>
</dbReference>
<keyword evidence="3 7" id="KW-0560">Oxidoreductase</keyword>
<evidence type="ECO:0000313" key="8">
    <source>
        <dbReference type="Proteomes" id="UP001336020"/>
    </source>
</evidence>
<dbReference type="PIRSF" id="PIRSF000337">
    <property type="entry name" value="NTA_MOA"/>
    <property type="match status" value="1"/>
</dbReference>
<name>A0ABU7LEN7_9NOCA</name>
<dbReference type="InterPro" id="IPR036661">
    <property type="entry name" value="Luciferase-like_sf"/>
</dbReference>
<evidence type="ECO:0000256" key="2">
    <source>
        <dbReference type="ARBA" id="ARBA00022643"/>
    </source>
</evidence>
<dbReference type="PANTHER" id="PTHR30011">
    <property type="entry name" value="ALKANESULFONATE MONOOXYGENASE-RELATED"/>
    <property type="match status" value="1"/>
</dbReference>
<dbReference type="NCBIfam" id="TIGR03860">
    <property type="entry name" value="FMN_nitrolo"/>
    <property type="match status" value="1"/>
</dbReference>
<comment type="similarity">
    <text evidence="5">Belongs to the NtaA/SnaA/DszA monooxygenase family.</text>
</comment>
<feature type="domain" description="Luciferase-like" evidence="6">
    <location>
        <begin position="24"/>
        <end position="383"/>
    </location>
</feature>
<dbReference type="EMBL" id="JAUTXY010000009">
    <property type="protein sequence ID" value="MEE2059744.1"/>
    <property type="molecule type" value="Genomic_DNA"/>
</dbReference>
<dbReference type="Pfam" id="PF00296">
    <property type="entry name" value="Bac_luciferase"/>
    <property type="match status" value="1"/>
</dbReference>
<keyword evidence="2" id="KW-0288">FMN</keyword>
<evidence type="ECO:0000256" key="1">
    <source>
        <dbReference type="ARBA" id="ARBA00022630"/>
    </source>
</evidence>